<dbReference type="InterPro" id="IPR053392">
    <property type="entry name" value="Transposase_IS30-like"/>
</dbReference>
<evidence type="ECO:0000256" key="3">
    <source>
        <dbReference type="ARBA" id="ARBA00022578"/>
    </source>
</evidence>
<dbReference type="PANTHER" id="PTHR10948">
    <property type="entry name" value="TRANSPOSASE"/>
    <property type="match status" value="1"/>
</dbReference>
<evidence type="ECO:0000313" key="7">
    <source>
        <dbReference type="EMBL" id="AGZ42984.1"/>
    </source>
</evidence>
<dbReference type="InterPro" id="IPR051917">
    <property type="entry name" value="Transposase-Integrase"/>
</dbReference>
<dbReference type="GO" id="GO:0004803">
    <property type="term" value="F:transposase activity"/>
    <property type="evidence" value="ECO:0007669"/>
    <property type="project" value="InterPro"/>
</dbReference>
<protein>
    <submittedName>
        <fullName evidence="7">Transposase for insertion sequence element IS1086</fullName>
    </submittedName>
</protein>
<dbReference type="InterPro" id="IPR025246">
    <property type="entry name" value="IS30-like_HTH"/>
</dbReference>
<comment type="similarity">
    <text evidence="2">Belongs to the transposase IS30 family.</text>
</comment>
<keyword evidence="4" id="KW-0238">DNA-binding</keyword>
<keyword evidence="3" id="KW-0815">Transposition</keyword>
<evidence type="ECO:0000256" key="5">
    <source>
        <dbReference type="ARBA" id="ARBA00023172"/>
    </source>
</evidence>
<dbReference type="PANTHER" id="PTHR10948:SF23">
    <property type="entry name" value="TRANSPOSASE INSI FOR INSERTION SEQUENCE ELEMENT IS30A-RELATED"/>
    <property type="match status" value="1"/>
</dbReference>
<dbReference type="PROSITE" id="PS50994">
    <property type="entry name" value="INTEGRASE"/>
    <property type="match status" value="1"/>
</dbReference>
<dbReference type="SUPFAM" id="SSF53098">
    <property type="entry name" value="Ribonuclease H-like"/>
    <property type="match status" value="1"/>
</dbReference>
<dbReference type="PATRIC" id="fig|1246995.3.peg.4778"/>
<evidence type="ECO:0000256" key="1">
    <source>
        <dbReference type="ARBA" id="ARBA00002190"/>
    </source>
</evidence>
<dbReference type="InterPro" id="IPR036397">
    <property type="entry name" value="RNaseH_sf"/>
</dbReference>
<dbReference type="Gene3D" id="3.30.420.10">
    <property type="entry name" value="Ribonuclease H-like superfamily/Ribonuclease H"/>
    <property type="match status" value="1"/>
</dbReference>
<dbReference type="NCBIfam" id="NF033563">
    <property type="entry name" value="transpos_IS30"/>
    <property type="match status" value="1"/>
</dbReference>
<name>U5W1G0_9ACTN</name>
<dbReference type="KEGG" id="afs:AFR_23580"/>
<evidence type="ECO:0000256" key="2">
    <source>
        <dbReference type="ARBA" id="ARBA00006363"/>
    </source>
</evidence>
<reference evidence="7 8" key="1">
    <citation type="journal article" date="2014" name="J. Biotechnol.">
        <title>Complete genome sequence of the actinobacterium Actinoplanes friuliensis HAG 010964, producer of the lipopeptide antibiotic friulimycin.</title>
        <authorList>
            <person name="Ruckert C."/>
            <person name="Szczepanowski R."/>
            <person name="Albersmeier A."/>
            <person name="Goesmann A."/>
            <person name="Fischer N."/>
            <person name="Steinkamper A."/>
            <person name="Puhler A."/>
            <person name="Biener R."/>
            <person name="Schwartz D."/>
            <person name="Kalinowski J."/>
        </authorList>
    </citation>
    <scope>NUCLEOTIDE SEQUENCE [LARGE SCALE GENOMIC DNA]</scope>
    <source>
        <strain evidence="7 8">DSM 7358</strain>
    </source>
</reference>
<dbReference type="Proteomes" id="UP000017746">
    <property type="component" value="Chromosome"/>
</dbReference>
<dbReference type="InterPro" id="IPR012337">
    <property type="entry name" value="RNaseH-like_sf"/>
</dbReference>
<dbReference type="Pfam" id="PF13936">
    <property type="entry name" value="HTH_38"/>
    <property type="match status" value="1"/>
</dbReference>
<dbReference type="Pfam" id="PF00665">
    <property type="entry name" value="rve"/>
    <property type="match status" value="1"/>
</dbReference>
<keyword evidence="8" id="KW-1185">Reference proteome</keyword>
<comment type="function">
    <text evidence="1">Required for the transposition of the insertion element.</text>
</comment>
<dbReference type="PROSITE" id="PS01043">
    <property type="entry name" value="TRANSPOSASE_IS30"/>
    <property type="match status" value="1"/>
</dbReference>
<evidence type="ECO:0000313" key="8">
    <source>
        <dbReference type="Proteomes" id="UP000017746"/>
    </source>
</evidence>
<accession>U5W1G0</accession>
<dbReference type="InterPro" id="IPR001584">
    <property type="entry name" value="Integrase_cat-core"/>
</dbReference>
<dbReference type="GO" id="GO:0003677">
    <property type="term" value="F:DNA binding"/>
    <property type="evidence" value="ECO:0007669"/>
    <property type="project" value="UniProtKB-KW"/>
</dbReference>
<gene>
    <name evidence="7" type="ORF">AFR_23580</name>
</gene>
<dbReference type="HOGENOM" id="CLU_035706_0_0_11"/>
<organism evidence="7 8">
    <name type="scientific">Actinoplanes friuliensis DSM 7358</name>
    <dbReference type="NCBI Taxonomy" id="1246995"/>
    <lineage>
        <taxon>Bacteria</taxon>
        <taxon>Bacillati</taxon>
        <taxon>Actinomycetota</taxon>
        <taxon>Actinomycetes</taxon>
        <taxon>Micromonosporales</taxon>
        <taxon>Micromonosporaceae</taxon>
        <taxon>Actinoplanes</taxon>
    </lineage>
</organism>
<dbReference type="InterPro" id="IPR001598">
    <property type="entry name" value="Transposase_IS30_CS"/>
</dbReference>
<proteinExistence type="inferred from homology"/>
<dbReference type="GO" id="GO:0006313">
    <property type="term" value="P:DNA transposition"/>
    <property type="evidence" value="ECO:0007669"/>
    <property type="project" value="InterPro"/>
</dbReference>
<evidence type="ECO:0000259" key="6">
    <source>
        <dbReference type="PROSITE" id="PS50994"/>
    </source>
</evidence>
<keyword evidence="5" id="KW-0233">DNA recombination</keyword>
<feature type="domain" description="Integrase catalytic" evidence="6">
    <location>
        <begin position="213"/>
        <end position="376"/>
    </location>
</feature>
<dbReference type="eggNOG" id="COG2826">
    <property type="taxonomic scope" value="Bacteria"/>
</dbReference>
<evidence type="ECO:0000256" key="4">
    <source>
        <dbReference type="ARBA" id="ARBA00023125"/>
    </source>
</evidence>
<dbReference type="GO" id="GO:0015074">
    <property type="term" value="P:DNA integration"/>
    <property type="evidence" value="ECO:0007669"/>
    <property type="project" value="InterPro"/>
</dbReference>
<sequence length="380" mass="42758">MAQGMNNSEACRIVGVGRGTGIYWRYGRTVKNPDGSTRTYSPIMASVQISERFLSEDERVAIADQYRAGASIRGIATALGRQPSTISREIKRNSDPETGKYHPFRAQKRARARRARPKAGKLAADSSLRLFVQQRLADRWSPEQISNVLPGLFPDQPAMRICHETIYQALYRPDHPLTRAAPRRPLRSGRLKRRRRRRADQRTTHFVEAGHAISLRPAEANDRSVAGHWEGDLVLGKNNKSAIGTLIERSTRYAVLIYLPEGHNAGQVRDALIKLFRKLPAGLARTLTWDQGGEMGRHHEFSTATGVPVYFCLPGRPWQRGSNENFNGLLRQYFPKGTDLGAYDAEHLAQIAKQLNDRPRRCLGWTTPAQQLAKLFPAVH</sequence>
<dbReference type="GO" id="GO:0005829">
    <property type="term" value="C:cytosol"/>
    <property type="evidence" value="ECO:0007669"/>
    <property type="project" value="TreeGrafter"/>
</dbReference>
<dbReference type="EMBL" id="CP006272">
    <property type="protein sequence ID" value="AGZ42984.1"/>
    <property type="molecule type" value="Genomic_DNA"/>
</dbReference>
<dbReference type="AlphaFoldDB" id="U5W1G0"/>